<gene>
    <name evidence="1" type="ORF">ENY07_04620</name>
</gene>
<reference evidence="1" key="1">
    <citation type="journal article" date="2020" name="mSystems">
        <title>Genome- and Community-Level Interaction Insights into Carbon Utilization and Element Cycling Functions of Hydrothermarchaeota in Hydrothermal Sediment.</title>
        <authorList>
            <person name="Zhou Z."/>
            <person name="Liu Y."/>
            <person name="Xu W."/>
            <person name="Pan J."/>
            <person name="Luo Z.H."/>
            <person name="Li M."/>
        </authorList>
    </citation>
    <scope>NUCLEOTIDE SEQUENCE</scope>
    <source>
        <strain evidence="1">SpSt-997</strain>
    </source>
</reference>
<protein>
    <submittedName>
        <fullName evidence="1">Uncharacterized protein</fullName>
    </submittedName>
</protein>
<accession>A0A8J4HAZ4</accession>
<sequence length="102" mass="10185">MSTGSTQPLRVSATVTIAASTTSAHAPLLGTGEAVLVYNASSAIAFLRFGMDGSVPATSADMPIPPGARMLIHAGEFAKSAAVVLASGSGNVYLSRGQGTVY</sequence>
<name>A0A8J4HAZ4_9PROT</name>
<evidence type="ECO:0000313" key="1">
    <source>
        <dbReference type="EMBL" id="HGC42495.1"/>
    </source>
</evidence>
<dbReference type="EMBL" id="DTQM01000089">
    <property type="protein sequence ID" value="HGC42495.1"/>
    <property type="molecule type" value="Genomic_DNA"/>
</dbReference>
<comment type="caution">
    <text evidence="1">The sequence shown here is derived from an EMBL/GenBank/DDBJ whole genome shotgun (WGS) entry which is preliminary data.</text>
</comment>
<proteinExistence type="predicted"/>
<organism evidence="1">
    <name type="scientific">Acidicaldus sp</name>
    <dbReference type="NCBI Taxonomy" id="1872105"/>
    <lineage>
        <taxon>Bacteria</taxon>
        <taxon>Pseudomonadati</taxon>
        <taxon>Pseudomonadota</taxon>
        <taxon>Alphaproteobacteria</taxon>
        <taxon>Acetobacterales</taxon>
        <taxon>Acetobacteraceae</taxon>
        <taxon>Acidicaldus</taxon>
    </lineage>
</organism>
<dbReference type="AlphaFoldDB" id="A0A8J4HAZ4"/>